<dbReference type="Proteomes" id="UP000828251">
    <property type="component" value="Unassembled WGS sequence"/>
</dbReference>
<proteinExistence type="predicted"/>
<feature type="region of interest" description="Disordered" evidence="1">
    <location>
        <begin position="45"/>
        <end position="93"/>
    </location>
</feature>
<sequence>MFTTIWAHFPIAQVRSKENLKSRYVHGCITKHDLERLAKNVEQLNQIEPDEPNPKELSTNSEPDADSANELEKVEPEGESNSSEPRIESNVAKPVETTINLELTIPITTPSNINKSKFSTMMDMWKFMQNQQQAYWKYAKIIYGSVRNVVKNFSNNLSTFILEFPYHVFKSWEQDLRQEEFRNSSKNEKAKEQDKRG</sequence>
<name>A0A9D3U968_9ROSI</name>
<gene>
    <name evidence="2" type="ORF">J1N35_044334</name>
</gene>
<protein>
    <submittedName>
        <fullName evidence="2">Uncharacterized protein</fullName>
    </submittedName>
</protein>
<accession>A0A9D3U968</accession>
<reference evidence="2 3" key="1">
    <citation type="journal article" date="2021" name="Plant Biotechnol. J.">
        <title>Multi-omics assisted identification of the key and species-specific regulatory components of drought-tolerant mechanisms in Gossypium stocksii.</title>
        <authorList>
            <person name="Yu D."/>
            <person name="Ke L."/>
            <person name="Zhang D."/>
            <person name="Wu Y."/>
            <person name="Sun Y."/>
            <person name="Mei J."/>
            <person name="Sun J."/>
            <person name="Sun Y."/>
        </authorList>
    </citation>
    <scope>NUCLEOTIDE SEQUENCE [LARGE SCALE GENOMIC DNA]</scope>
    <source>
        <strain evidence="3">cv. E1</strain>
        <tissue evidence="2">Leaf</tissue>
    </source>
</reference>
<comment type="caution">
    <text evidence="2">The sequence shown here is derived from an EMBL/GenBank/DDBJ whole genome shotgun (WGS) entry which is preliminary data.</text>
</comment>
<keyword evidence="3" id="KW-1185">Reference proteome</keyword>
<evidence type="ECO:0000256" key="1">
    <source>
        <dbReference type="SAM" id="MobiDB-lite"/>
    </source>
</evidence>
<dbReference type="EMBL" id="JAIQCV010000013">
    <property type="protein sequence ID" value="KAH1032160.1"/>
    <property type="molecule type" value="Genomic_DNA"/>
</dbReference>
<evidence type="ECO:0000313" key="3">
    <source>
        <dbReference type="Proteomes" id="UP000828251"/>
    </source>
</evidence>
<dbReference type="AlphaFoldDB" id="A0A9D3U968"/>
<organism evidence="2 3">
    <name type="scientific">Gossypium stocksii</name>
    <dbReference type="NCBI Taxonomy" id="47602"/>
    <lineage>
        <taxon>Eukaryota</taxon>
        <taxon>Viridiplantae</taxon>
        <taxon>Streptophyta</taxon>
        <taxon>Embryophyta</taxon>
        <taxon>Tracheophyta</taxon>
        <taxon>Spermatophyta</taxon>
        <taxon>Magnoliopsida</taxon>
        <taxon>eudicotyledons</taxon>
        <taxon>Gunneridae</taxon>
        <taxon>Pentapetalae</taxon>
        <taxon>rosids</taxon>
        <taxon>malvids</taxon>
        <taxon>Malvales</taxon>
        <taxon>Malvaceae</taxon>
        <taxon>Malvoideae</taxon>
        <taxon>Gossypium</taxon>
    </lineage>
</organism>
<evidence type="ECO:0000313" key="2">
    <source>
        <dbReference type="EMBL" id="KAH1032160.1"/>
    </source>
</evidence>